<proteinExistence type="predicted"/>
<organism evidence="2 3">
    <name type="scientific">Chionoecetes opilio</name>
    <name type="common">Atlantic snow crab</name>
    <name type="synonym">Cancer opilio</name>
    <dbReference type="NCBI Taxonomy" id="41210"/>
    <lineage>
        <taxon>Eukaryota</taxon>
        <taxon>Metazoa</taxon>
        <taxon>Ecdysozoa</taxon>
        <taxon>Arthropoda</taxon>
        <taxon>Crustacea</taxon>
        <taxon>Multicrustacea</taxon>
        <taxon>Malacostraca</taxon>
        <taxon>Eumalacostraca</taxon>
        <taxon>Eucarida</taxon>
        <taxon>Decapoda</taxon>
        <taxon>Pleocyemata</taxon>
        <taxon>Brachyura</taxon>
        <taxon>Eubrachyura</taxon>
        <taxon>Majoidea</taxon>
        <taxon>Majidae</taxon>
        <taxon>Chionoecetes</taxon>
    </lineage>
</organism>
<protein>
    <recommendedName>
        <fullName evidence="1">Ig-like domain-containing protein</fullName>
    </recommendedName>
</protein>
<feature type="domain" description="Ig-like" evidence="1">
    <location>
        <begin position="173"/>
        <end position="221"/>
    </location>
</feature>
<gene>
    <name evidence="2" type="ORF">GWK47_015387</name>
</gene>
<sequence>MTSDVWPHSPFWIKSINHVHFAHFFLHHAYAFATPPPQALPDRAWWRCRAAPAATAAVADECGRGGEVKAGAAHNPACSVVYSGSLAPGHTRAADAIPKSQKADLFPHLSRVASEASAVNYKCHAHKPQRAGRGAVVRSGWWGTPPKPTCASSTHTETTIHLSWQTDGAGGSPSRWQKGNKVLRPGGEVKAGAPLTLPCSVVGIPAPLVTWTTLGRDAIPK</sequence>
<comment type="caution">
    <text evidence="2">The sequence shown here is derived from an EMBL/GenBank/DDBJ whole genome shotgun (WGS) entry which is preliminary data.</text>
</comment>
<dbReference type="PROSITE" id="PS50835">
    <property type="entry name" value="IG_LIKE"/>
    <property type="match status" value="1"/>
</dbReference>
<reference evidence="2" key="1">
    <citation type="submission" date="2020-07" db="EMBL/GenBank/DDBJ databases">
        <title>The High-quality genome of the commercially important snow crab, Chionoecetes opilio.</title>
        <authorList>
            <person name="Jeong J.-H."/>
            <person name="Ryu S."/>
        </authorList>
    </citation>
    <scope>NUCLEOTIDE SEQUENCE</scope>
    <source>
        <strain evidence="2">MADBK_172401_WGS</strain>
        <tissue evidence="2">Digestive gland</tissue>
    </source>
</reference>
<keyword evidence="3" id="KW-1185">Reference proteome</keyword>
<dbReference type="InterPro" id="IPR007110">
    <property type="entry name" value="Ig-like_dom"/>
</dbReference>
<name>A0A8J4Y311_CHIOP</name>
<evidence type="ECO:0000313" key="3">
    <source>
        <dbReference type="Proteomes" id="UP000770661"/>
    </source>
</evidence>
<dbReference type="AlphaFoldDB" id="A0A8J4Y311"/>
<evidence type="ECO:0000259" key="1">
    <source>
        <dbReference type="PROSITE" id="PS50835"/>
    </source>
</evidence>
<accession>A0A8J4Y311</accession>
<evidence type="ECO:0000313" key="2">
    <source>
        <dbReference type="EMBL" id="KAG0713795.1"/>
    </source>
</evidence>
<dbReference type="Proteomes" id="UP000770661">
    <property type="component" value="Unassembled WGS sequence"/>
</dbReference>
<dbReference type="EMBL" id="JACEEZ010021069">
    <property type="protein sequence ID" value="KAG0713795.1"/>
    <property type="molecule type" value="Genomic_DNA"/>
</dbReference>